<dbReference type="InterPro" id="IPR027417">
    <property type="entry name" value="P-loop_NTPase"/>
</dbReference>
<evidence type="ECO:0000256" key="3">
    <source>
        <dbReference type="ARBA" id="ARBA00022741"/>
    </source>
</evidence>
<evidence type="ECO:0000256" key="2">
    <source>
        <dbReference type="ARBA" id="ARBA00022614"/>
    </source>
</evidence>
<feature type="coiled-coil region" evidence="6">
    <location>
        <begin position="134"/>
        <end position="161"/>
    </location>
</feature>
<evidence type="ECO:0000313" key="8">
    <source>
        <dbReference type="EMBL" id="KAG8378795.1"/>
    </source>
</evidence>
<dbReference type="Gene3D" id="1.20.5.4130">
    <property type="match status" value="1"/>
</dbReference>
<evidence type="ECO:0000259" key="7">
    <source>
        <dbReference type="Pfam" id="PF00931"/>
    </source>
</evidence>
<sequence length="756" mass="87019">MAVAAYASVVSLMHVLDQIQHPDRLRLFLNTKQIQTLKEKFSFLLEFLETYSRTNNEDIEDLARQITEVANDGEDIIDFHVVHQLRGEYEDKSDTGVSLLFSEDIDDFHVEDQIREGSENKIDMGVSTSFYQDIDKVIEKIDSIKKELMRVNQKIIVHKEQTRVSVTAGSSKLASNRKNTVVGFDDHLVRIMDELTAQQSHFQIIPIVGVGGIGKTTLTRNVFDHPYIVHHVYLRAWLTISQEYSVEEILLRILHDIGILDDIKNRRREGLAKLGERLYKHLSGERYLIVLDNMWSTKAWDDIKSFFPDNGNGSRILATTRLIDVAISLGSHNPYLMDFLDEDKSWDLLRETVFSQECYTPELMAIGKDIANSCRGLPLAIVIIGGLLANSNMTREYWEFVAENVKSFSNIGNDEHFLKMLSLAYSSQTMFPLRETAKWKIKTCRLHDLIREVCIRNFAEEYLLCVPKVQLVDYANCIRSKCFACSHPFTLEMIHLPRLFLESQLTLLVSALVCNACRILYPQLNRLRLVRVIDKICGQSYEEYLQHTRLRFLDFIDFRGGHNLKLVSPSSIFLLWNLQTLNIQTLHHHFFSQDPIVLPSEILEMPQLRHIEIDGVVLPDPTASTHTERKDFTILENLQTLCIIQKFRCTKNVLERIPNLKKLGISYGYGCKGVDWSCYDLYNLVHLHKLESLYLASVSFCLKKIVFPCSLKKLSLNGCRIPWNDMTIIGSLPNLEVLKLYRDAFIGTKSKGNSFD</sequence>
<keyword evidence="4" id="KW-0611">Plant defense</keyword>
<evidence type="ECO:0000256" key="6">
    <source>
        <dbReference type="SAM" id="Coils"/>
    </source>
</evidence>
<dbReference type="Gene3D" id="3.80.10.10">
    <property type="entry name" value="Ribonuclease Inhibitor"/>
    <property type="match status" value="1"/>
</dbReference>
<dbReference type="SUPFAM" id="SSF52058">
    <property type="entry name" value="L domain-like"/>
    <property type="match status" value="1"/>
</dbReference>
<dbReference type="PANTHER" id="PTHR36766">
    <property type="entry name" value="PLANT BROAD-SPECTRUM MILDEW RESISTANCE PROTEIN RPW8"/>
    <property type="match status" value="1"/>
</dbReference>
<dbReference type="InterPro" id="IPR042197">
    <property type="entry name" value="Apaf_helical"/>
</dbReference>
<accession>A0AAV6XIA5</accession>
<dbReference type="PANTHER" id="PTHR36766:SF44">
    <property type="entry name" value="NBS-CODING RESISTANCE GENE ANALOG"/>
    <property type="match status" value="1"/>
</dbReference>
<organism evidence="8 9">
    <name type="scientific">Buddleja alternifolia</name>
    <dbReference type="NCBI Taxonomy" id="168488"/>
    <lineage>
        <taxon>Eukaryota</taxon>
        <taxon>Viridiplantae</taxon>
        <taxon>Streptophyta</taxon>
        <taxon>Embryophyta</taxon>
        <taxon>Tracheophyta</taxon>
        <taxon>Spermatophyta</taxon>
        <taxon>Magnoliopsida</taxon>
        <taxon>eudicotyledons</taxon>
        <taxon>Gunneridae</taxon>
        <taxon>Pentapetalae</taxon>
        <taxon>asterids</taxon>
        <taxon>lamiids</taxon>
        <taxon>Lamiales</taxon>
        <taxon>Scrophulariaceae</taxon>
        <taxon>Buddlejeae</taxon>
        <taxon>Buddleja</taxon>
    </lineage>
</organism>
<dbReference type="PRINTS" id="PR00364">
    <property type="entry name" value="DISEASERSIST"/>
</dbReference>
<comment type="caution">
    <text evidence="8">The sequence shown here is derived from an EMBL/GenBank/DDBJ whole genome shotgun (WGS) entry which is preliminary data.</text>
</comment>
<dbReference type="Proteomes" id="UP000826271">
    <property type="component" value="Unassembled WGS sequence"/>
</dbReference>
<dbReference type="GO" id="GO:0005524">
    <property type="term" value="F:ATP binding"/>
    <property type="evidence" value="ECO:0007669"/>
    <property type="project" value="UniProtKB-KW"/>
</dbReference>
<name>A0AAV6XIA5_9LAMI</name>
<proteinExistence type="inferred from homology"/>
<reference evidence="8" key="1">
    <citation type="submission" date="2019-10" db="EMBL/GenBank/DDBJ databases">
        <authorList>
            <person name="Zhang R."/>
            <person name="Pan Y."/>
            <person name="Wang J."/>
            <person name="Ma R."/>
            <person name="Yu S."/>
        </authorList>
    </citation>
    <scope>NUCLEOTIDE SEQUENCE</scope>
    <source>
        <strain evidence="8">LA-IB0</strain>
        <tissue evidence="8">Leaf</tissue>
    </source>
</reference>
<dbReference type="Gene3D" id="3.40.50.300">
    <property type="entry name" value="P-loop containing nucleotide triphosphate hydrolases"/>
    <property type="match status" value="1"/>
</dbReference>
<keyword evidence="5" id="KW-0067">ATP-binding</keyword>
<keyword evidence="6" id="KW-0175">Coiled coil</keyword>
<dbReference type="EMBL" id="WHWC01000007">
    <property type="protein sequence ID" value="KAG8378795.1"/>
    <property type="molecule type" value="Genomic_DNA"/>
</dbReference>
<feature type="domain" description="NB-ARC" evidence="7">
    <location>
        <begin position="185"/>
        <end position="357"/>
    </location>
</feature>
<dbReference type="Pfam" id="PF00931">
    <property type="entry name" value="NB-ARC"/>
    <property type="match status" value="1"/>
</dbReference>
<dbReference type="InterPro" id="IPR032675">
    <property type="entry name" value="LRR_dom_sf"/>
</dbReference>
<dbReference type="AlphaFoldDB" id="A0AAV6XIA5"/>
<gene>
    <name evidence="8" type="ORF">BUALT_Bualt07G0022100</name>
</gene>
<keyword evidence="2" id="KW-0433">Leucine-rich repeat</keyword>
<comment type="similarity">
    <text evidence="1">Belongs to the disease resistance NB-LRR family.</text>
</comment>
<protein>
    <recommendedName>
        <fullName evidence="7">NB-ARC domain-containing protein</fullName>
    </recommendedName>
</protein>
<keyword evidence="3" id="KW-0547">Nucleotide-binding</keyword>
<evidence type="ECO:0000256" key="5">
    <source>
        <dbReference type="ARBA" id="ARBA00022840"/>
    </source>
</evidence>
<dbReference type="GO" id="GO:0006952">
    <property type="term" value="P:defense response"/>
    <property type="evidence" value="ECO:0007669"/>
    <property type="project" value="UniProtKB-KW"/>
</dbReference>
<dbReference type="FunFam" id="3.40.50.300:FF:001091">
    <property type="entry name" value="Probable disease resistance protein At1g61300"/>
    <property type="match status" value="1"/>
</dbReference>
<dbReference type="InterPro" id="IPR002182">
    <property type="entry name" value="NB-ARC"/>
</dbReference>
<evidence type="ECO:0000256" key="1">
    <source>
        <dbReference type="ARBA" id="ARBA00008894"/>
    </source>
</evidence>
<evidence type="ECO:0000256" key="4">
    <source>
        <dbReference type="ARBA" id="ARBA00022821"/>
    </source>
</evidence>
<evidence type="ECO:0000313" key="9">
    <source>
        <dbReference type="Proteomes" id="UP000826271"/>
    </source>
</evidence>
<dbReference type="GO" id="GO:0043531">
    <property type="term" value="F:ADP binding"/>
    <property type="evidence" value="ECO:0007669"/>
    <property type="project" value="InterPro"/>
</dbReference>
<dbReference type="Gene3D" id="1.10.8.430">
    <property type="entry name" value="Helical domain of apoptotic protease-activating factors"/>
    <property type="match status" value="1"/>
</dbReference>
<keyword evidence="9" id="KW-1185">Reference proteome</keyword>
<dbReference type="SUPFAM" id="SSF52540">
    <property type="entry name" value="P-loop containing nucleoside triphosphate hydrolases"/>
    <property type="match status" value="1"/>
</dbReference>